<dbReference type="AlphaFoldDB" id="A0A090RE85"/>
<dbReference type="Pfam" id="PF17167">
    <property type="entry name" value="Glyco_hydro_94"/>
    <property type="match status" value="1"/>
</dbReference>
<keyword evidence="1" id="KW-0328">Glycosyltransferase</keyword>
<dbReference type="InterPro" id="IPR008928">
    <property type="entry name" value="6-hairpin_glycosidase_sf"/>
</dbReference>
<comment type="caution">
    <text evidence="4">The sequence shown here is derived from an EMBL/GenBank/DDBJ whole genome shotgun (WGS) entry which is preliminary data.</text>
</comment>
<dbReference type="GO" id="GO:0016757">
    <property type="term" value="F:glycosyltransferase activity"/>
    <property type="evidence" value="ECO:0007669"/>
    <property type="project" value="UniProtKB-KW"/>
</dbReference>
<name>A0A090RE85_9GAMM</name>
<protein>
    <submittedName>
        <fullName evidence="4">Chitobiose phosphorylase</fullName>
    </submittedName>
</protein>
<dbReference type="InterPro" id="IPR012341">
    <property type="entry name" value="6hp_glycosidase-like_sf"/>
</dbReference>
<dbReference type="eggNOG" id="COG3459">
    <property type="taxonomic scope" value="Bacteria"/>
</dbReference>
<gene>
    <name evidence="4" type="ORF">JCM19237_1522</name>
</gene>
<feature type="domain" description="Glycosyl hydrolase 94 catalytic" evidence="3">
    <location>
        <begin position="2"/>
        <end position="108"/>
    </location>
</feature>
<dbReference type="InterPro" id="IPR033432">
    <property type="entry name" value="GH94_catalytic"/>
</dbReference>
<evidence type="ECO:0000313" key="5">
    <source>
        <dbReference type="Proteomes" id="UP000029227"/>
    </source>
</evidence>
<keyword evidence="2" id="KW-0808">Transferase</keyword>
<dbReference type="STRING" id="754436.JCM19237_1522"/>
<accession>A0A090RE85</accession>
<reference evidence="4 5" key="1">
    <citation type="journal article" date="2014" name="Genome Announc.">
        <title>Draft Genome Sequences of Two Vibrionaceae Species, Vibrio ponticus C121 and Photobacterium aphoticum C119, Isolated as Coral Reef Microbiota.</title>
        <authorList>
            <person name="Al-saari N."/>
            <person name="Meirelles P.M."/>
            <person name="Mino S."/>
            <person name="Suda W."/>
            <person name="Oshima K."/>
            <person name="Hattori M."/>
            <person name="Ohkuma M."/>
            <person name="Thompson F.L."/>
            <person name="Gomez-Gil B."/>
            <person name="Sawabe T."/>
            <person name="Sawabe T."/>
        </authorList>
    </citation>
    <scope>NUCLEOTIDE SEQUENCE [LARGE SCALE GENOMIC DNA]</scope>
    <source>
        <strain evidence="4 5">JCM 19237</strain>
    </source>
</reference>
<proteinExistence type="predicted"/>
<sequence length="126" mass="13971">MVPTPSDDDKIHGIDDTCSDDHLWIVPTIINFVQETGEESFLDESIPYADGGNATVYEHMKAALDFSAEYVGQTGICKGLRADWNDCLNLGGGESAMVSFLHFWLYKSSSSWQNTVATKRTFRSTP</sequence>
<dbReference type="Gene3D" id="1.50.10.10">
    <property type="match status" value="1"/>
</dbReference>
<dbReference type="EMBL" id="BBMN01000009">
    <property type="protein sequence ID" value="GAL05882.1"/>
    <property type="molecule type" value="Genomic_DNA"/>
</dbReference>
<dbReference type="InterPro" id="IPR052047">
    <property type="entry name" value="GH94_Enzymes"/>
</dbReference>
<dbReference type="PANTHER" id="PTHR37469">
    <property type="entry name" value="CELLOBIONIC ACID PHOSPHORYLASE-RELATED"/>
    <property type="match status" value="1"/>
</dbReference>
<evidence type="ECO:0000256" key="2">
    <source>
        <dbReference type="ARBA" id="ARBA00022679"/>
    </source>
</evidence>
<organism evidence="4 5">
    <name type="scientific">Photobacterium aphoticum</name>
    <dbReference type="NCBI Taxonomy" id="754436"/>
    <lineage>
        <taxon>Bacteria</taxon>
        <taxon>Pseudomonadati</taxon>
        <taxon>Pseudomonadota</taxon>
        <taxon>Gammaproteobacteria</taxon>
        <taxon>Vibrionales</taxon>
        <taxon>Vibrionaceae</taxon>
        <taxon>Photobacterium</taxon>
    </lineage>
</organism>
<dbReference type="GO" id="GO:0005975">
    <property type="term" value="P:carbohydrate metabolic process"/>
    <property type="evidence" value="ECO:0007669"/>
    <property type="project" value="InterPro"/>
</dbReference>
<dbReference type="SUPFAM" id="SSF48208">
    <property type="entry name" value="Six-hairpin glycosidases"/>
    <property type="match status" value="1"/>
</dbReference>
<dbReference type="PANTHER" id="PTHR37469:SF3">
    <property type="entry name" value="PUTATIVE-RELATED"/>
    <property type="match status" value="1"/>
</dbReference>
<evidence type="ECO:0000259" key="3">
    <source>
        <dbReference type="Pfam" id="PF17167"/>
    </source>
</evidence>
<evidence type="ECO:0000313" key="4">
    <source>
        <dbReference type="EMBL" id="GAL05882.1"/>
    </source>
</evidence>
<evidence type="ECO:0000256" key="1">
    <source>
        <dbReference type="ARBA" id="ARBA00022676"/>
    </source>
</evidence>
<dbReference type="Proteomes" id="UP000029227">
    <property type="component" value="Unassembled WGS sequence"/>
</dbReference>